<feature type="non-terminal residue" evidence="1">
    <location>
        <position position="192"/>
    </location>
</feature>
<reference evidence="1" key="1">
    <citation type="journal article" date="2014" name="Front. Microbiol.">
        <title>High frequency of phylogenetically diverse reductive dehalogenase-homologous genes in deep subseafloor sedimentary metagenomes.</title>
        <authorList>
            <person name="Kawai M."/>
            <person name="Futagami T."/>
            <person name="Toyoda A."/>
            <person name="Takaki Y."/>
            <person name="Nishi S."/>
            <person name="Hori S."/>
            <person name="Arai W."/>
            <person name="Tsubouchi T."/>
            <person name="Morono Y."/>
            <person name="Uchiyama I."/>
            <person name="Ito T."/>
            <person name="Fujiyama A."/>
            <person name="Inagaki F."/>
            <person name="Takami H."/>
        </authorList>
    </citation>
    <scope>NUCLEOTIDE SEQUENCE</scope>
    <source>
        <strain evidence="1">Expedition CK06-06</strain>
    </source>
</reference>
<organism evidence="1">
    <name type="scientific">marine sediment metagenome</name>
    <dbReference type="NCBI Taxonomy" id="412755"/>
    <lineage>
        <taxon>unclassified sequences</taxon>
        <taxon>metagenomes</taxon>
        <taxon>ecological metagenomes</taxon>
    </lineage>
</organism>
<evidence type="ECO:0000313" key="1">
    <source>
        <dbReference type="EMBL" id="GAI52840.1"/>
    </source>
</evidence>
<gene>
    <name evidence="1" type="ORF">S06H3_56480</name>
</gene>
<sequence length="192" mass="22506">MNTPWPIYIESLKLISDFIDFPSQFVHYLKKRMAVSQKIYASDELDYFGCYLISNLEIPMPKPDPEIEKVLIVDATSDFEDYFHYKKGLKPRVPRPGQFIPKRFRNILMALERTRAPGYTEIACFLLDIGYPFRKVIEDNIISALRRSQNSSGMVKDWTIIDTKNKWGFTYFCGDGTQPSSLERMRFLPEYC</sequence>
<accession>X1QPD6</accession>
<proteinExistence type="predicted"/>
<protein>
    <submittedName>
        <fullName evidence="1">Uncharacterized protein</fullName>
    </submittedName>
</protein>
<name>X1QPD6_9ZZZZ</name>
<comment type="caution">
    <text evidence="1">The sequence shown here is derived from an EMBL/GenBank/DDBJ whole genome shotgun (WGS) entry which is preliminary data.</text>
</comment>
<dbReference type="AlphaFoldDB" id="X1QPD6"/>
<dbReference type="EMBL" id="BARV01036330">
    <property type="protein sequence ID" value="GAI52840.1"/>
    <property type="molecule type" value="Genomic_DNA"/>
</dbReference>